<dbReference type="Proteomes" id="UP000500865">
    <property type="component" value="Genome"/>
</dbReference>
<accession>A0A7D0GH69</accession>
<gene>
    <name evidence="1" type="ORF">AGM4_0002</name>
</gene>
<protein>
    <submittedName>
        <fullName evidence="1">Terminase large subunit</fullName>
    </submittedName>
</protein>
<sequence length="558" mass="62829">MQADRKVPVPNYSIPHPQTTLGYFLADWLANHAVVPQGDTAGEYFEPTIDHKIFLANHYIVRPDAQRGEKSAAFKYRRSAWIAAQKIGKSPGIAGHALIEFVGPALFDGFATGSETYRCADYACPCGWEYDYMAGEPMGRPWPTPRIQLAAVVEDQVENTWGALIPMIDNGPLANVIPKTGEQFIRHPSGNRDSRIEIVTSKATSKLGARITAAFPDETGLYTDSNKMREFNNTLIRGLGGMGGRMVESSNPPDATEGSWLQKDTMESGLPDVYVHHYPPPKHLDFAVDEDRQLIFQYNYQFSPWVDLRDIEATATDLMRENPGEAERFYGNRVVAGTNYWIKQTIWDLRAAEPRIEVKPRTKICLGFDGSETNDWTGFRAETLDFHQFTPTYHNGTRSTIWDPRKWNGRIPRLEVDSALADILSEYDVVRAYFDPFGWRSELAEWSAKYGDLIVEFSTNRLNQMWESLEAFKTTVLDAESTFSHDGDETVSIHVRNAVERAVGGFSKYYIVKASEDQKIDLTMSSVLAHQATLDAVKSGARVTKGSMIYTGSSTRWR</sequence>
<name>A0A7D0GH69_9CAUD</name>
<organism evidence="1 2">
    <name type="scientific">Brevibacterium phage AGM4</name>
    <dbReference type="NCBI Taxonomy" id="2591421"/>
    <lineage>
        <taxon>Viruses</taxon>
        <taxon>Duplodnaviria</taxon>
        <taxon>Heunggongvirae</taxon>
        <taxon>Uroviricota</taxon>
        <taxon>Caudoviricetes</taxon>
        <taxon>Agmunavirus</taxon>
        <taxon>Agmunavirus AGM1</taxon>
    </lineage>
</organism>
<dbReference type="EMBL" id="MN023179">
    <property type="protein sequence ID" value="QDH85751.1"/>
    <property type="molecule type" value="Genomic_DNA"/>
</dbReference>
<reference evidence="1 2" key="1">
    <citation type="submission" date="2019-06" db="EMBL/GenBank/DDBJ databases">
        <title>DNA tandem repeats contribute to Brevibacterium aurantiacum phages genetic diversity.</title>
        <authorList>
            <person name="de Melo A.G."/>
            <person name="Rousseau G.M."/>
            <person name="Tremblay D.M."/>
            <person name="Labrie S.J."/>
            <person name="Moineau S."/>
        </authorList>
    </citation>
    <scope>NUCLEOTIDE SEQUENCE [LARGE SCALE GENOMIC DNA]</scope>
</reference>
<evidence type="ECO:0000313" key="2">
    <source>
        <dbReference type="Proteomes" id="UP000500865"/>
    </source>
</evidence>
<proteinExistence type="predicted"/>
<evidence type="ECO:0000313" key="1">
    <source>
        <dbReference type="EMBL" id="QDH85751.1"/>
    </source>
</evidence>